<reference evidence="2" key="1">
    <citation type="journal article" date="2010" name="Genome Res.">
        <title>Population genomic sequencing of Coccidioides fungi reveals recent hybridization and transposon control.</title>
        <authorList>
            <person name="Neafsey D.E."/>
            <person name="Barker B.M."/>
            <person name="Sharpton T.J."/>
            <person name="Stajich J.E."/>
            <person name="Park D.J."/>
            <person name="Whiston E."/>
            <person name="Hung C.-Y."/>
            <person name="McMahan C."/>
            <person name="White J."/>
            <person name="Sykes S."/>
            <person name="Heiman D."/>
            <person name="Young S."/>
            <person name="Zeng Q."/>
            <person name="Abouelleil A."/>
            <person name="Aftuck L."/>
            <person name="Bessette D."/>
            <person name="Brown A."/>
            <person name="FitzGerald M."/>
            <person name="Lui A."/>
            <person name="Macdonald J.P."/>
            <person name="Priest M."/>
            <person name="Orbach M.J."/>
            <person name="Galgiani J.N."/>
            <person name="Kirkland T.N."/>
            <person name="Cole G.T."/>
            <person name="Birren B.W."/>
            <person name="Henn M.R."/>
            <person name="Taylor J.W."/>
            <person name="Rounsley S.D."/>
        </authorList>
    </citation>
    <scope>NUCLEOTIDE SEQUENCE [LARGE SCALE GENOMIC DNA]</scope>
    <source>
        <strain evidence="2">RMSCC 757 / Silveira</strain>
    </source>
</reference>
<protein>
    <submittedName>
        <fullName evidence="1">Uncharacterized protein</fullName>
    </submittedName>
</protein>
<gene>
    <name evidence="1" type="ORF">CPSG_02974</name>
</gene>
<accession>E9CYV4</accession>
<dbReference type="Proteomes" id="UP000002497">
    <property type="component" value="Unassembled WGS sequence"/>
</dbReference>
<keyword evidence="2" id="KW-1185">Reference proteome</keyword>
<dbReference type="AlphaFoldDB" id="E9CYV4"/>
<sequence>MIVDKITGRHGSRGALASHVIQTSREMVTVAFTQVSCRIQPSCFTDIYQNHPRDGNAIKRIQLNTRQPQAPLTGNNPLCVMQYPQRLVFVSSPKNGGQCENGQTTSSKNRFLLPRREGDISERKTVHKHLSSRRSLQFAGLTCDKATNVADPDTLGRVVRLWLLTRRKIQ</sequence>
<reference evidence="2" key="2">
    <citation type="submission" date="2010-03" db="EMBL/GenBank/DDBJ databases">
        <title>The genome sequence of Coccidioides posadasii strain Silveira.</title>
        <authorList>
            <consortium name="The Broad Institute Genome Sequencing Center for Infectious Disease"/>
            <person name="Neafsey D."/>
            <person name="Orbach M."/>
            <person name="Henn M.R."/>
            <person name="Cole G.T."/>
            <person name="Galgiani J."/>
            <person name="Gardner M.J."/>
            <person name="Kirkland T.N."/>
            <person name="Taylor J.W."/>
            <person name="Young S.K."/>
            <person name="Zeng Q."/>
            <person name="Koehrsen M."/>
            <person name="Alvarado L."/>
            <person name="Berlin A."/>
            <person name="Borenstein D."/>
            <person name="Chapman S.B."/>
            <person name="Chen Z."/>
            <person name="Engels R."/>
            <person name="Freedman E."/>
            <person name="Gellesch M."/>
            <person name="Goldberg J."/>
            <person name="Griggs A."/>
            <person name="Gujja S."/>
            <person name="Heilman E."/>
            <person name="Heiman D."/>
            <person name="Howarth C."/>
            <person name="Jen D."/>
            <person name="Larson L."/>
            <person name="Mehta T."/>
            <person name="Neiman D."/>
            <person name="Park D."/>
            <person name="Pearson M."/>
            <person name="Richards J."/>
            <person name="Roberts A."/>
            <person name="Saif S."/>
            <person name="Shea T."/>
            <person name="Shenoy N."/>
            <person name="Sisk P."/>
            <person name="Stolte C."/>
            <person name="Sykes S."/>
            <person name="Walk T."/>
            <person name="White J."/>
            <person name="Yandava C."/>
            <person name="Haas B."/>
            <person name="Nusbaum C."/>
            <person name="Birren B."/>
        </authorList>
    </citation>
    <scope>NUCLEOTIDE SEQUENCE [LARGE SCALE GENOMIC DNA]</scope>
    <source>
        <strain evidence="2">RMSCC 757 / Silveira</strain>
    </source>
</reference>
<dbReference type="EMBL" id="GL636488">
    <property type="protein sequence ID" value="EFW21131.1"/>
    <property type="molecule type" value="Genomic_DNA"/>
</dbReference>
<evidence type="ECO:0000313" key="2">
    <source>
        <dbReference type="Proteomes" id="UP000002497"/>
    </source>
</evidence>
<dbReference type="VEuPathDB" id="FungiDB:CPSG_02974"/>
<organism evidence="2">
    <name type="scientific">Coccidioides posadasii (strain RMSCC 757 / Silveira)</name>
    <name type="common">Valley fever fungus</name>
    <dbReference type="NCBI Taxonomy" id="443226"/>
    <lineage>
        <taxon>Eukaryota</taxon>
        <taxon>Fungi</taxon>
        <taxon>Dikarya</taxon>
        <taxon>Ascomycota</taxon>
        <taxon>Pezizomycotina</taxon>
        <taxon>Eurotiomycetes</taxon>
        <taxon>Eurotiomycetidae</taxon>
        <taxon>Onygenales</taxon>
        <taxon>Onygenaceae</taxon>
        <taxon>Coccidioides</taxon>
    </lineage>
</organism>
<proteinExistence type="predicted"/>
<evidence type="ECO:0000313" key="1">
    <source>
        <dbReference type="EMBL" id="EFW21131.1"/>
    </source>
</evidence>
<dbReference type="HOGENOM" id="CLU_1570482_0_0_1"/>
<name>E9CYV4_COCPS</name>